<comment type="subcellular location">
    <subcellularLocation>
        <location evidence="1">Membrane</location>
        <topology evidence="1">Multi-pass membrane protein</topology>
    </subcellularLocation>
</comment>
<dbReference type="Pfam" id="PF00520">
    <property type="entry name" value="Ion_trans"/>
    <property type="match status" value="1"/>
</dbReference>
<reference evidence="8 9" key="1">
    <citation type="journal article" date="2020" name="G3 (Bethesda)">
        <title>Draft Genome of the Common Snapping Turtle, Chelydra serpentina, a Model for Phenotypic Plasticity in Reptiles.</title>
        <authorList>
            <person name="Das D."/>
            <person name="Singh S.K."/>
            <person name="Bierstedt J."/>
            <person name="Erickson A."/>
            <person name="Galli G.L.J."/>
            <person name="Crossley D.A. 2nd"/>
            <person name="Rhen T."/>
        </authorList>
    </citation>
    <scope>NUCLEOTIDE SEQUENCE [LARGE SCALE GENOMIC DNA]</scope>
    <source>
        <strain evidence="8">KW</strain>
    </source>
</reference>
<proteinExistence type="predicted"/>
<keyword evidence="5" id="KW-0175">Coiled coil</keyword>
<dbReference type="GO" id="GO:0030317">
    <property type="term" value="P:flagellated sperm motility"/>
    <property type="evidence" value="ECO:0007669"/>
    <property type="project" value="TreeGrafter"/>
</dbReference>
<accession>A0A8T1TKI9</accession>
<dbReference type="GO" id="GO:0048240">
    <property type="term" value="P:sperm capacitation"/>
    <property type="evidence" value="ECO:0007669"/>
    <property type="project" value="TreeGrafter"/>
</dbReference>
<keyword evidence="3 6" id="KW-1133">Transmembrane helix</keyword>
<dbReference type="Proteomes" id="UP000765507">
    <property type="component" value="Unassembled WGS sequence"/>
</dbReference>
<feature type="domain" description="Ion transport" evidence="7">
    <location>
        <begin position="55"/>
        <end position="282"/>
    </location>
</feature>
<sequence length="403" mass="46850">MEPTESFHKRRLVSNLVVENFKSSSDADVKHTLFWRFRRRDTEFCAYIRRLLQNPLFNSIMISIISLNAVFLAMETDYAIKLNSYAYLELADLIIISIYTTEMLLKFYVDPLNYWRSGYNLFDVIVLLIAYLPYILDKNDTKHYKPWDIITGVQALKILKLISYSRGMRSLITALGQTVKTVIYVLVLLFLLMFIFAILGYGLYGDPETGDSKNWGNLASALFTLFSLVTVDGWTDLQDELDKRGFSASRAFTIVFILLGFFLFFNMSIGVVIMNIQDSTQNYERELKAEKQAALRAKKQAILQRQQEEVNMLMHQQKTSEYKTFSELVEDFKKTLHHSDPMVLEDFCASIPFIDLYLTSLDLQDNTVYRLQELYYELVGTLNTILEDVREKSMLPPEKDMKS</sequence>
<evidence type="ECO:0000259" key="7">
    <source>
        <dbReference type="Pfam" id="PF00520"/>
    </source>
</evidence>
<feature type="transmembrane region" description="Helical" evidence="6">
    <location>
        <begin position="117"/>
        <end position="136"/>
    </location>
</feature>
<dbReference type="EMBL" id="JAHGAV010000001">
    <property type="protein sequence ID" value="KAG6941153.1"/>
    <property type="molecule type" value="Genomic_DNA"/>
</dbReference>
<keyword evidence="4 6" id="KW-0472">Membrane</keyword>
<feature type="transmembrane region" description="Helical" evidence="6">
    <location>
        <begin position="182"/>
        <end position="203"/>
    </location>
</feature>
<gene>
    <name evidence="8" type="primary">CATSPER3</name>
    <name evidence="8" type="ORF">G0U57_007251</name>
</gene>
<dbReference type="PANTHER" id="PTHR47131">
    <property type="entry name" value="CATION CHANNEL SPERM-ASSOCIATED PROTEIN 3"/>
    <property type="match status" value="1"/>
</dbReference>
<evidence type="ECO:0000256" key="2">
    <source>
        <dbReference type="ARBA" id="ARBA00022692"/>
    </source>
</evidence>
<dbReference type="PANTHER" id="PTHR47131:SF1">
    <property type="entry name" value="CATION CHANNEL SPERM-ASSOCIATED PROTEIN 3"/>
    <property type="match status" value="1"/>
</dbReference>
<dbReference type="GO" id="GO:0006814">
    <property type="term" value="P:sodium ion transport"/>
    <property type="evidence" value="ECO:0007669"/>
    <property type="project" value="TreeGrafter"/>
</dbReference>
<keyword evidence="9" id="KW-1185">Reference proteome</keyword>
<dbReference type="GO" id="GO:0005245">
    <property type="term" value="F:voltage-gated calcium channel activity"/>
    <property type="evidence" value="ECO:0007669"/>
    <property type="project" value="TreeGrafter"/>
</dbReference>
<dbReference type="GO" id="GO:0036128">
    <property type="term" value="C:CatSper complex"/>
    <property type="evidence" value="ECO:0007669"/>
    <property type="project" value="TreeGrafter"/>
</dbReference>
<evidence type="ECO:0000256" key="1">
    <source>
        <dbReference type="ARBA" id="ARBA00004141"/>
    </source>
</evidence>
<evidence type="ECO:0000256" key="4">
    <source>
        <dbReference type="ARBA" id="ARBA00023136"/>
    </source>
</evidence>
<dbReference type="Gene3D" id="1.20.120.350">
    <property type="entry name" value="Voltage-gated potassium channels. Chain C"/>
    <property type="match status" value="1"/>
</dbReference>
<feature type="coiled-coil region" evidence="5">
    <location>
        <begin position="273"/>
        <end position="300"/>
    </location>
</feature>
<dbReference type="InterPro" id="IPR005821">
    <property type="entry name" value="Ion_trans_dom"/>
</dbReference>
<dbReference type="AlphaFoldDB" id="A0A8T1TKI9"/>
<feature type="transmembrane region" description="Helical" evidence="6">
    <location>
        <begin position="56"/>
        <end position="74"/>
    </location>
</feature>
<dbReference type="OrthoDB" id="416585at2759"/>
<evidence type="ECO:0000313" key="9">
    <source>
        <dbReference type="Proteomes" id="UP000765507"/>
    </source>
</evidence>
<evidence type="ECO:0000313" key="8">
    <source>
        <dbReference type="EMBL" id="KAG6941153.1"/>
    </source>
</evidence>
<dbReference type="Gene3D" id="1.10.287.70">
    <property type="match status" value="1"/>
</dbReference>
<evidence type="ECO:0000256" key="5">
    <source>
        <dbReference type="SAM" id="Coils"/>
    </source>
</evidence>
<feature type="transmembrane region" description="Helical" evidence="6">
    <location>
        <begin position="251"/>
        <end position="276"/>
    </location>
</feature>
<dbReference type="SUPFAM" id="SSF81324">
    <property type="entry name" value="Voltage-gated potassium channels"/>
    <property type="match status" value="1"/>
</dbReference>
<protein>
    <submittedName>
        <fullName evidence="8">Cation channel sperm associated 3</fullName>
    </submittedName>
</protein>
<dbReference type="GO" id="GO:0001669">
    <property type="term" value="C:acrosomal vesicle"/>
    <property type="evidence" value="ECO:0007669"/>
    <property type="project" value="TreeGrafter"/>
</dbReference>
<organism evidence="8 9">
    <name type="scientific">Chelydra serpentina</name>
    <name type="common">Snapping turtle</name>
    <name type="synonym">Testudo serpentina</name>
    <dbReference type="NCBI Taxonomy" id="8475"/>
    <lineage>
        <taxon>Eukaryota</taxon>
        <taxon>Metazoa</taxon>
        <taxon>Chordata</taxon>
        <taxon>Craniata</taxon>
        <taxon>Vertebrata</taxon>
        <taxon>Euteleostomi</taxon>
        <taxon>Archelosauria</taxon>
        <taxon>Testudinata</taxon>
        <taxon>Testudines</taxon>
        <taxon>Cryptodira</taxon>
        <taxon>Durocryptodira</taxon>
        <taxon>Americhelydia</taxon>
        <taxon>Chelydroidea</taxon>
        <taxon>Chelydridae</taxon>
        <taxon>Chelydra</taxon>
    </lineage>
</organism>
<comment type="caution">
    <text evidence="8">The sequence shown here is derived from an EMBL/GenBank/DDBJ whole genome shotgun (WGS) entry which is preliminary data.</text>
</comment>
<evidence type="ECO:0000256" key="6">
    <source>
        <dbReference type="SAM" id="Phobius"/>
    </source>
</evidence>
<dbReference type="InterPro" id="IPR027359">
    <property type="entry name" value="Volt_channel_dom_sf"/>
</dbReference>
<keyword evidence="2 6" id="KW-0812">Transmembrane</keyword>
<evidence type="ECO:0000256" key="3">
    <source>
        <dbReference type="ARBA" id="ARBA00022989"/>
    </source>
</evidence>
<name>A0A8T1TKI9_CHESE</name>